<keyword evidence="10" id="KW-1185">Reference proteome</keyword>
<dbReference type="Proteomes" id="UP000559256">
    <property type="component" value="Unassembled WGS sequence"/>
</dbReference>
<dbReference type="OrthoDB" id="4225815at2759"/>
<dbReference type="PROSITE" id="PS00956">
    <property type="entry name" value="HYDROPHOBIN"/>
    <property type="match status" value="1"/>
</dbReference>
<dbReference type="SMART" id="SM00075">
    <property type="entry name" value="HYDRO"/>
    <property type="match status" value="1"/>
</dbReference>
<evidence type="ECO:0000256" key="2">
    <source>
        <dbReference type="ARBA" id="ARBA00010446"/>
    </source>
</evidence>
<dbReference type="InterPro" id="IPR019778">
    <property type="entry name" value="Class_I_Hydrophobin_CS"/>
</dbReference>
<comment type="similarity">
    <text evidence="2 8">Belongs to the fungal hydrophobin family.</text>
</comment>
<evidence type="ECO:0000256" key="8">
    <source>
        <dbReference type="RuleBase" id="RU365009"/>
    </source>
</evidence>
<sequence>MYVVQFRSYRTKIFVLLQFRSRSSRQVTKRINTPARCPLSSLEQLTVFQVHRSFPNQQHSLIMQFKFLTVAALASLAAATPLEVRQTNQCNTGSLQCCQSVQSADSSTASSLLGLLGVVIGEVTAQVGITCTPISVIGVGGNSCTAQPVCCTNNSFNGVVALGCTPINLSL</sequence>
<dbReference type="EMBL" id="JAACJM010000088">
    <property type="protein sequence ID" value="KAF5348041.1"/>
    <property type="molecule type" value="Genomic_DNA"/>
</dbReference>
<evidence type="ECO:0000256" key="6">
    <source>
        <dbReference type="ARBA" id="ARBA00023157"/>
    </source>
</evidence>
<gene>
    <name evidence="9" type="ORF">D9758_010072</name>
</gene>
<organism evidence="9 10">
    <name type="scientific">Tetrapyrgos nigripes</name>
    <dbReference type="NCBI Taxonomy" id="182062"/>
    <lineage>
        <taxon>Eukaryota</taxon>
        <taxon>Fungi</taxon>
        <taxon>Dikarya</taxon>
        <taxon>Basidiomycota</taxon>
        <taxon>Agaricomycotina</taxon>
        <taxon>Agaricomycetes</taxon>
        <taxon>Agaricomycetidae</taxon>
        <taxon>Agaricales</taxon>
        <taxon>Marasmiineae</taxon>
        <taxon>Marasmiaceae</taxon>
        <taxon>Tetrapyrgos</taxon>
    </lineage>
</organism>
<evidence type="ECO:0000313" key="10">
    <source>
        <dbReference type="Proteomes" id="UP000559256"/>
    </source>
</evidence>
<evidence type="ECO:0000256" key="1">
    <source>
        <dbReference type="ARBA" id="ARBA00004191"/>
    </source>
</evidence>
<comment type="caution">
    <text evidence="9">The sequence shown here is derived from an EMBL/GenBank/DDBJ whole genome shotgun (WGS) entry which is preliminary data.</text>
</comment>
<comment type="subcellular location">
    <subcellularLocation>
        <location evidence="1 8">Secreted</location>
        <location evidence="1 8">Cell wall</location>
    </subcellularLocation>
</comment>
<dbReference type="InterPro" id="IPR001338">
    <property type="entry name" value="Class_I_Hydrophobin"/>
</dbReference>
<dbReference type="GO" id="GO:0005199">
    <property type="term" value="F:structural constituent of cell wall"/>
    <property type="evidence" value="ECO:0007669"/>
    <property type="project" value="InterPro"/>
</dbReference>
<dbReference type="CDD" id="cd23507">
    <property type="entry name" value="hydrophobin_I"/>
    <property type="match status" value="1"/>
</dbReference>
<keyword evidence="4 8" id="KW-0964">Secreted</keyword>
<evidence type="ECO:0000256" key="7">
    <source>
        <dbReference type="ARBA" id="ARBA00093546"/>
    </source>
</evidence>
<dbReference type="Pfam" id="PF01185">
    <property type="entry name" value="Hydrophobin"/>
    <property type="match status" value="1"/>
</dbReference>
<reference evidence="9 10" key="1">
    <citation type="journal article" date="2020" name="ISME J.">
        <title>Uncovering the hidden diversity of litter-decomposition mechanisms in mushroom-forming fungi.</title>
        <authorList>
            <person name="Floudas D."/>
            <person name="Bentzer J."/>
            <person name="Ahren D."/>
            <person name="Johansson T."/>
            <person name="Persson P."/>
            <person name="Tunlid A."/>
        </authorList>
    </citation>
    <scope>NUCLEOTIDE SEQUENCE [LARGE SCALE GENOMIC DNA]</scope>
    <source>
        <strain evidence="9 10">CBS 291.85</strain>
    </source>
</reference>
<accession>A0A8H5FSZ6</accession>
<keyword evidence="6 8" id="KW-1015">Disulfide bond</keyword>
<evidence type="ECO:0000256" key="5">
    <source>
        <dbReference type="ARBA" id="ARBA00022729"/>
    </source>
</evidence>
<protein>
    <recommendedName>
        <fullName evidence="8">Hydrophobin</fullName>
    </recommendedName>
</protein>
<dbReference type="AlphaFoldDB" id="A0A8H5FSZ6"/>
<proteinExistence type="inferred from homology"/>
<evidence type="ECO:0000313" key="9">
    <source>
        <dbReference type="EMBL" id="KAF5348041.1"/>
    </source>
</evidence>
<keyword evidence="3 8" id="KW-0134">Cell wall</keyword>
<dbReference type="GO" id="GO:0009277">
    <property type="term" value="C:fungal-type cell wall"/>
    <property type="evidence" value="ECO:0007669"/>
    <property type="project" value="InterPro"/>
</dbReference>
<keyword evidence="5 8" id="KW-0732">Signal</keyword>
<name>A0A8H5FSZ6_9AGAR</name>
<evidence type="ECO:0000256" key="3">
    <source>
        <dbReference type="ARBA" id="ARBA00022512"/>
    </source>
</evidence>
<evidence type="ECO:0000256" key="4">
    <source>
        <dbReference type="ARBA" id="ARBA00022525"/>
    </source>
</evidence>
<comment type="subunit">
    <text evidence="7">Self-assembles to form functional amyloid fibrils called rodlets. Self-assembly into fibrillar rodlets occurs spontaneously at hydrophobic:hydrophilic interfaces and the rodlets further associate laterally to form amphipathic monolayers.</text>
</comment>